<dbReference type="InterPro" id="IPR006464">
    <property type="entry name" value="AcTrfase_RimI/Ard1"/>
</dbReference>
<comment type="similarity">
    <text evidence="1 5">Belongs to the acetyltransferase family. RimI subfamily.</text>
</comment>
<reference evidence="7 8" key="1">
    <citation type="submission" date="2016-11" db="EMBL/GenBank/DDBJ databases">
        <title>Description of two novel members of the family Erysipelotrichaceae: Ileibacterium lipovorans gen. nov., sp. nov. and Dubosiella newyorkensis, gen. nov., sp. nov.</title>
        <authorList>
            <person name="Cox L.M."/>
            <person name="Sohn J."/>
            <person name="Tyrrell K.L."/>
            <person name="Citron D.M."/>
            <person name="Lawson P.A."/>
            <person name="Patel N.B."/>
            <person name="Iizumi T."/>
            <person name="Perez-Perez G.I."/>
            <person name="Goldstein E.J."/>
            <person name="Blaser M.J."/>
        </authorList>
    </citation>
    <scope>NUCLEOTIDE SEQUENCE [LARGE SCALE GENOMIC DNA]</scope>
    <source>
        <strain evidence="7 8">NYU-BL-A3</strain>
    </source>
</reference>
<keyword evidence="8" id="KW-1185">Reference proteome</keyword>
<feature type="domain" description="N-acetyltransferase" evidence="6">
    <location>
        <begin position="1"/>
        <end position="143"/>
    </location>
</feature>
<dbReference type="InterPro" id="IPR016181">
    <property type="entry name" value="Acyl_CoA_acyltransferase"/>
</dbReference>
<dbReference type="Proteomes" id="UP000186341">
    <property type="component" value="Unassembled WGS sequence"/>
</dbReference>
<dbReference type="PANTHER" id="PTHR43420:SF44">
    <property type="entry name" value="ACETYLTRANSFERASE YPEA"/>
    <property type="match status" value="1"/>
</dbReference>
<comment type="caution">
    <text evidence="7">The sequence shown here is derived from an EMBL/GenBank/DDBJ whole genome shotgun (WGS) entry which is preliminary data.</text>
</comment>
<keyword evidence="2 5" id="KW-0963">Cytoplasm</keyword>
<accession>A0A1U7NIN2</accession>
<dbReference type="GO" id="GO:0005737">
    <property type="term" value="C:cytoplasm"/>
    <property type="evidence" value="ECO:0007669"/>
    <property type="project" value="UniProtKB-SubCell"/>
</dbReference>
<comment type="catalytic activity">
    <reaction evidence="5">
        <text>N-terminal L-alanyl-[ribosomal protein bS18] + acetyl-CoA = N-terminal N(alpha)-acetyl-L-alanyl-[ribosomal protein bS18] + CoA + H(+)</text>
        <dbReference type="Rhea" id="RHEA:43756"/>
        <dbReference type="Rhea" id="RHEA-COMP:10676"/>
        <dbReference type="Rhea" id="RHEA-COMP:10677"/>
        <dbReference type="ChEBI" id="CHEBI:15378"/>
        <dbReference type="ChEBI" id="CHEBI:57287"/>
        <dbReference type="ChEBI" id="CHEBI:57288"/>
        <dbReference type="ChEBI" id="CHEBI:64718"/>
        <dbReference type="ChEBI" id="CHEBI:83683"/>
        <dbReference type="EC" id="2.3.1.266"/>
    </reaction>
</comment>
<dbReference type="GO" id="GO:0008999">
    <property type="term" value="F:protein-N-terminal-alanine acetyltransferase activity"/>
    <property type="evidence" value="ECO:0007669"/>
    <property type="project" value="UniProtKB-EC"/>
</dbReference>
<comment type="subcellular location">
    <subcellularLocation>
        <location evidence="5">Cytoplasm</location>
    </subcellularLocation>
</comment>
<dbReference type="InterPro" id="IPR000182">
    <property type="entry name" value="GNAT_dom"/>
</dbReference>
<keyword evidence="3 7" id="KW-0808">Transferase</keyword>
<protein>
    <recommendedName>
        <fullName evidence="5">[Ribosomal protein bS18]-alanine N-acetyltransferase</fullName>
        <ecNumber evidence="5">2.3.1.266</ecNumber>
    </recommendedName>
</protein>
<dbReference type="AlphaFoldDB" id="A0A1U7NIN2"/>
<evidence type="ECO:0000259" key="6">
    <source>
        <dbReference type="PROSITE" id="PS51186"/>
    </source>
</evidence>
<name>A0A1U7NIN2_9FIRM</name>
<evidence type="ECO:0000313" key="8">
    <source>
        <dbReference type="Proteomes" id="UP000186341"/>
    </source>
</evidence>
<dbReference type="SUPFAM" id="SSF55729">
    <property type="entry name" value="Acyl-CoA N-acyltransferases (Nat)"/>
    <property type="match status" value="1"/>
</dbReference>
<dbReference type="CDD" id="cd04301">
    <property type="entry name" value="NAT_SF"/>
    <property type="match status" value="1"/>
</dbReference>
<dbReference type="RefSeq" id="WP_075817809.1">
    <property type="nucleotide sequence ID" value="NZ_CAPNHH010000029.1"/>
</dbReference>
<evidence type="ECO:0000256" key="3">
    <source>
        <dbReference type="ARBA" id="ARBA00022679"/>
    </source>
</evidence>
<evidence type="ECO:0000256" key="5">
    <source>
        <dbReference type="RuleBase" id="RU363094"/>
    </source>
</evidence>
<dbReference type="PANTHER" id="PTHR43420">
    <property type="entry name" value="ACETYLTRANSFERASE"/>
    <property type="match status" value="1"/>
</dbReference>
<dbReference type="EMBL" id="MPJW01000059">
    <property type="protein sequence ID" value="OLU42410.1"/>
    <property type="molecule type" value="Genomic_DNA"/>
</dbReference>
<dbReference type="NCBIfam" id="TIGR01575">
    <property type="entry name" value="rimI"/>
    <property type="match status" value="1"/>
</dbReference>
<evidence type="ECO:0000313" key="7">
    <source>
        <dbReference type="EMBL" id="OLU42410.1"/>
    </source>
</evidence>
<sequence>MIRQANEQDLKALARLEGRSFQNPWTIENIQQDLKVNPFSTILVDEEDGRIRAYLDLWITFEKAQIARIATDPEFRKQGLAKALIQKGIEMAQEQQAEEFSLDVRVSNQPAIALYESMGFIILHRSKNYYEGKEDGLLMAMGI</sequence>
<comment type="function">
    <text evidence="5">Acetylates the N-terminal alanine of ribosomal protein bS18.</text>
</comment>
<dbReference type="OrthoDB" id="9794566at2"/>
<evidence type="ECO:0000256" key="4">
    <source>
        <dbReference type="ARBA" id="ARBA00023315"/>
    </source>
</evidence>
<gene>
    <name evidence="7" type="ORF">BO222_01705</name>
</gene>
<proteinExistence type="inferred from homology"/>
<dbReference type="InterPro" id="IPR050680">
    <property type="entry name" value="YpeA/RimI_acetyltransf"/>
</dbReference>
<dbReference type="GeneID" id="82201954"/>
<dbReference type="PROSITE" id="PS51186">
    <property type="entry name" value="GNAT"/>
    <property type="match status" value="1"/>
</dbReference>
<dbReference type="Gene3D" id="3.40.630.30">
    <property type="match status" value="1"/>
</dbReference>
<dbReference type="Pfam" id="PF00583">
    <property type="entry name" value="Acetyltransf_1"/>
    <property type="match status" value="1"/>
</dbReference>
<dbReference type="EC" id="2.3.1.266" evidence="5"/>
<evidence type="ECO:0000256" key="1">
    <source>
        <dbReference type="ARBA" id="ARBA00005395"/>
    </source>
</evidence>
<keyword evidence="4" id="KW-0012">Acyltransferase</keyword>
<organism evidence="7 8">
    <name type="scientific">Ileibacterium valens</name>
    <dbReference type="NCBI Taxonomy" id="1862668"/>
    <lineage>
        <taxon>Bacteria</taxon>
        <taxon>Bacillati</taxon>
        <taxon>Bacillota</taxon>
        <taxon>Erysipelotrichia</taxon>
        <taxon>Erysipelotrichales</taxon>
        <taxon>Erysipelotrichaceae</taxon>
        <taxon>Ileibacterium</taxon>
    </lineage>
</organism>
<evidence type="ECO:0000256" key="2">
    <source>
        <dbReference type="ARBA" id="ARBA00022490"/>
    </source>
</evidence>